<reference evidence="1 2" key="1">
    <citation type="submission" date="2016-10" db="EMBL/GenBank/DDBJ databases">
        <authorList>
            <person name="de Groot N.N."/>
        </authorList>
    </citation>
    <scope>NUCLEOTIDE SEQUENCE [LARGE SCALE GENOMIC DNA]</scope>
    <source>
        <strain evidence="1 2">DSM 22012</strain>
    </source>
</reference>
<organism evidence="1 2">
    <name type="scientific">Marinobacterium lutimaris</name>
    <dbReference type="NCBI Taxonomy" id="568106"/>
    <lineage>
        <taxon>Bacteria</taxon>
        <taxon>Pseudomonadati</taxon>
        <taxon>Pseudomonadota</taxon>
        <taxon>Gammaproteobacteria</taxon>
        <taxon>Oceanospirillales</taxon>
        <taxon>Oceanospirillaceae</taxon>
        <taxon>Marinobacterium</taxon>
    </lineage>
</organism>
<name>A0A1H6D6B2_9GAMM</name>
<protein>
    <recommendedName>
        <fullName evidence="3">DUF2764 family protein</fullName>
    </recommendedName>
</protein>
<gene>
    <name evidence="1" type="ORF">SAMN05444390_10584</name>
</gene>
<keyword evidence="2" id="KW-1185">Reference proteome</keyword>
<dbReference type="EMBL" id="FNVQ01000005">
    <property type="protein sequence ID" value="SEG80822.1"/>
    <property type="molecule type" value="Genomic_DNA"/>
</dbReference>
<proteinExistence type="predicted"/>
<dbReference type="AlphaFoldDB" id="A0A1H6D6B2"/>
<evidence type="ECO:0008006" key="3">
    <source>
        <dbReference type="Google" id="ProtNLM"/>
    </source>
</evidence>
<dbReference type="OrthoDB" id="556081at2"/>
<dbReference type="RefSeq" id="WP_104004918.1">
    <property type="nucleotide sequence ID" value="NZ_FNVQ01000005.1"/>
</dbReference>
<dbReference type="Proteomes" id="UP000236745">
    <property type="component" value="Unassembled WGS sequence"/>
</dbReference>
<evidence type="ECO:0000313" key="1">
    <source>
        <dbReference type="EMBL" id="SEG80822.1"/>
    </source>
</evidence>
<sequence length="244" mass="28315">MTSLSSASGSSNSRASYYTLIPSLPALAPLHKLQELPCSTLKLEQRLTMLNDRDREQLDRALRLCQRERIGDEEYSDTDEVSHWQEELAAIDDPLVTELIADYLESRTLVAALRYRLAGQSSGADFKGFGPRVWLIQRNWQQPLFGLEHQFPWLVRAREALEANEGRVLENLLLERFWTRLWRTEQTQHFSFAAIVAYRLRWALSEYRLRWDQTAAVDYFDRWAEAALDQFSFEPDPISTGSEA</sequence>
<evidence type="ECO:0000313" key="2">
    <source>
        <dbReference type="Proteomes" id="UP000236745"/>
    </source>
</evidence>
<accession>A0A1H6D6B2</accession>